<evidence type="ECO:0000259" key="1">
    <source>
        <dbReference type="PROSITE" id="PS50943"/>
    </source>
</evidence>
<keyword evidence="3" id="KW-1185">Reference proteome</keyword>
<sequence length="295" mass="32711">MALRTRPTARQLRLGAELKKLREQAGMTLNEAGAVIGMGRVHLTHVESGRTPLASDRMRTLCTAYGVTSSTYVESLVSLAEASGKGWWSSYRDQLPASALDLAELEESSTELRSYESLFLPGLFQVSAYTRSIFEASDAVRTTAEIEEAVHFRQERQRILTADQPAHLHAVIHEAALHMRFGGTEVMREQLLRLVELAELPHVTIQFVPFTAVAVSALTTPFCHIASHGGELETVLMEHPAQSMFLHGDDEVTKYRRQFDRLSTAALPPIDATVIPVRHAAKDSLSLVQHILYTL</sequence>
<dbReference type="InterPro" id="IPR001387">
    <property type="entry name" value="Cro/C1-type_HTH"/>
</dbReference>
<name>A0ABN3QF98_9ACTN</name>
<dbReference type="SUPFAM" id="SSF47413">
    <property type="entry name" value="lambda repressor-like DNA-binding domains"/>
    <property type="match status" value="1"/>
</dbReference>
<accession>A0ABN3QF98</accession>
<dbReference type="SMART" id="SM00530">
    <property type="entry name" value="HTH_XRE"/>
    <property type="match status" value="1"/>
</dbReference>
<proteinExistence type="predicted"/>
<dbReference type="CDD" id="cd00093">
    <property type="entry name" value="HTH_XRE"/>
    <property type="match status" value="1"/>
</dbReference>
<gene>
    <name evidence="2" type="ORF">GCM10010307_11510</name>
</gene>
<evidence type="ECO:0000313" key="2">
    <source>
        <dbReference type="EMBL" id="GAA2624892.1"/>
    </source>
</evidence>
<reference evidence="2 3" key="1">
    <citation type="journal article" date="2019" name="Int. J. Syst. Evol. Microbiol.">
        <title>The Global Catalogue of Microorganisms (GCM) 10K type strain sequencing project: providing services to taxonomists for standard genome sequencing and annotation.</title>
        <authorList>
            <consortium name="The Broad Institute Genomics Platform"/>
            <consortium name="The Broad Institute Genome Sequencing Center for Infectious Disease"/>
            <person name="Wu L."/>
            <person name="Ma J."/>
        </authorList>
    </citation>
    <scope>NUCLEOTIDE SEQUENCE [LARGE SCALE GENOMIC DNA]</scope>
    <source>
        <strain evidence="2 3">JCM 4524</strain>
    </source>
</reference>
<feature type="domain" description="HTH cro/C1-type" evidence="1">
    <location>
        <begin position="18"/>
        <end position="73"/>
    </location>
</feature>
<dbReference type="EMBL" id="BAAASJ010000016">
    <property type="protein sequence ID" value="GAA2624892.1"/>
    <property type="molecule type" value="Genomic_DNA"/>
</dbReference>
<comment type="caution">
    <text evidence="2">The sequence shown here is derived from an EMBL/GenBank/DDBJ whole genome shotgun (WGS) entry which is preliminary data.</text>
</comment>
<dbReference type="Pfam" id="PF19054">
    <property type="entry name" value="DUF5753"/>
    <property type="match status" value="1"/>
</dbReference>
<dbReference type="Gene3D" id="1.10.260.40">
    <property type="entry name" value="lambda repressor-like DNA-binding domains"/>
    <property type="match status" value="1"/>
</dbReference>
<dbReference type="Proteomes" id="UP001500151">
    <property type="component" value="Unassembled WGS sequence"/>
</dbReference>
<evidence type="ECO:0000313" key="3">
    <source>
        <dbReference type="Proteomes" id="UP001500151"/>
    </source>
</evidence>
<protein>
    <submittedName>
        <fullName evidence="2">Helix-turn-helix transcriptional regulator</fullName>
    </submittedName>
</protein>
<organism evidence="2 3">
    <name type="scientific">Streptomyces vastus</name>
    <dbReference type="NCBI Taxonomy" id="285451"/>
    <lineage>
        <taxon>Bacteria</taxon>
        <taxon>Bacillati</taxon>
        <taxon>Actinomycetota</taxon>
        <taxon>Actinomycetes</taxon>
        <taxon>Kitasatosporales</taxon>
        <taxon>Streptomycetaceae</taxon>
        <taxon>Streptomyces</taxon>
    </lineage>
</organism>
<dbReference type="InterPro" id="IPR043917">
    <property type="entry name" value="DUF5753"/>
</dbReference>
<dbReference type="RefSeq" id="WP_344387907.1">
    <property type="nucleotide sequence ID" value="NZ_BAAASJ010000016.1"/>
</dbReference>
<dbReference type="InterPro" id="IPR010982">
    <property type="entry name" value="Lambda_DNA-bd_dom_sf"/>
</dbReference>
<dbReference type="PROSITE" id="PS50943">
    <property type="entry name" value="HTH_CROC1"/>
    <property type="match status" value="1"/>
</dbReference>
<dbReference type="Pfam" id="PF13560">
    <property type="entry name" value="HTH_31"/>
    <property type="match status" value="1"/>
</dbReference>